<gene>
    <name evidence="2" type="ORF">HELGO_WM4980</name>
</gene>
<feature type="chain" id="PRO_5027595347" description="Porin domain-containing protein" evidence="1">
    <location>
        <begin position="28"/>
        <end position="309"/>
    </location>
</feature>
<name>A0A6S6TLH4_9BACT</name>
<sequence length="309" mass="35529">MVKSMTKLMKVKYLLLLFSLCYCPAQATQLDIEGSLQHNLSENELSFEKARIGIKEVLSDAKGDRVNLFLQLEGEDNFKETHIDQLYAKYKGPMGRWNLTLGRSLIPFGLLSDYDSEVLLLKTQEKKTIGYKSDDGVKLSGFWKSMDYELLLSPKKLLKNNHKDNNDKMLALKASFKGQDIEDLKLGFSLLSAEFQDIKKDMFAIDIIKYHDLLVTRNEVVFGRQEDDSLLSIFTGIDYSLAPSVDLNVAYTYYKADHKEESAFLGISYNSPFYGLVFRAGNTHYFKQKTKENQNELLIQVYNAYSHYF</sequence>
<evidence type="ECO:0000313" key="2">
    <source>
        <dbReference type="EMBL" id="CAA6819037.1"/>
    </source>
</evidence>
<feature type="signal peptide" evidence="1">
    <location>
        <begin position="1"/>
        <end position="27"/>
    </location>
</feature>
<dbReference type="SUPFAM" id="SSF56935">
    <property type="entry name" value="Porins"/>
    <property type="match status" value="1"/>
</dbReference>
<dbReference type="AlphaFoldDB" id="A0A6S6TLH4"/>
<evidence type="ECO:0000256" key="1">
    <source>
        <dbReference type="SAM" id="SignalP"/>
    </source>
</evidence>
<organism evidence="2">
    <name type="scientific">uncultured Sulfurovum sp</name>
    <dbReference type="NCBI Taxonomy" id="269237"/>
    <lineage>
        <taxon>Bacteria</taxon>
        <taxon>Pseudomonadati</taxon>
        <taxon>Campylobacterota</taxon>
        <taxon>Epsilonproteobacteria</taxon>
        <taxon>Campylobacterales</taxon>
        <taxon>Sulfurovaceae</taxon>
        <taxon>Sulfurovum</taxon>
        <taxon>environmental samples</taxon>
    </lineage>
</organism>
<proteinExistence type="predicted"/>
<dbReference type="EMBL" id="CACVAU010000055">
    <property type="protein sequence ID" value="CAA6819037.1"/>
    <property type="molecule type" value="Genomic_DNA"/>
</dbReference>
<evidence type="ECO:0008006" key="3">
    <source>
        <dbReference type="Google" id="ProtNLM"/>
    </source>
</evidence>
<accession>A0A6S6TLH4</accession>
<protein>
    <recommendedName>
        <fullName evidence="3">Porin domain-containing protein</fullName>
    </recommendedName>
</protein>
<reference evidence="2" key="1">
    <citation type="submission" date="2020-01" db="EMBL/GenBank/DDBJ databases">
        <authorList>
            <person name="Meier V. D."/>
            <person name="Meier V D."/>
        </authorList>
    </citation>
    <scope>NUCLEOTIDE SEQUENCE</scope>
    <source>
        <strain evidence="2">HLG_WM_MAG_05</strain>
    </source>
</reference>
<keyword evidence="1" id="KW-0732">Signal</keyword>